<feature type="region of interest" description="Disordered" evidence="1">
    <location>
        <begin position="28"/>
        <end position="52"/>
    </location>
</feature>
<reference evidence="2 3" key="1">
    <citation type="journal article" date="2019" name="BMC Genomics">
        <title>New insights from Opisthorchis felineus genome: update on genomics of the epidemiologically important liver flukes.</title>
        <authorList>
            <person name="Ershov N.I."/>
            <person name="Mordvinov V.A."/>
            <person name="Prokhortchouk E.B."/>
            <person name="Pakharukova M.Y."/>
            <person name="Gunbin K.V."/>
            <person name="Ustyantsev K."/>
            <person name="Genaev M.A."/>
            <person name="Blinov A.G."/>
            <person name="Mazur A."/>
            <person name="Boulygina E."/>
            <person name="Tsygankova S."/>
            <person name="Khrameeva E."/>
            <person name="Chekanov N."/>
            <person name="Fan G."/>
            <person name="Xiao A."/>
            <person name="Zhang H."/>
            <person name="Xu X."/>
            <person name="Yang H."/>
            <person name="Solovyev V."/>
            <person name="Lee S.M."/>
            <person name="Liu X."/>
            <person name="Afonnikov D.A."/>
            <person name="Skryabin K.G."/>
        </authorList>
    </citation>
    <scope>NUCLEOTIDE SEQUENCE [LARGE SCALE GENOMIC DNA]</scope>
    <source>
        <strain evidence="2">AK-0245</strain>
        <tissue evidence="2">Whole organism</tissue>
    </source>
</reference>
<keyword evidence="3" id="KW-1185">Reference proteome</keyword>
<sequence length="133" mass="14475">MQRVTASYQGQTACVSIGSASDNAHSICSASQPRTKARQRASALDRRQTTPTQYAARHSLVPRPDSVRQHWIGVRQRPLNMQRVTASYQGQTACVSIGSASDNAHSICSASQPRTKARQRASALDQVQTVLLQ</sequence>
<accession>A0A4S2MDT2</accession>
<dbReference type="OrthoDB" id="6313978at2759"/>
<name>A0A4S2MDT2_OPIFE</name>
<evidence type="ECO:0000313" key="2">
    <source>
        <dbReference type="EMBL" id="TGZ74743.1"/>
    </source>
</evidence>
<protein>
    <submittedName>
        <fullName evidence="2">Uncharacterized protein</fullName>
    </submittedName>
</protein>
<evidence type="ECO:0000256" key="1">
    <source>
        <dbReference type="SAM" id="MobiDB-lite"/>
    </source>
</evidence>
<gene>
    <name evidence="2" type="ORF">CRM22_000779</name>
</gene>
<comment type="caution">
    <text evidence="2">The sequence shown here is derived from an EMBL/GenBank/DDBJ whole genome shotgun (WGS) entry which is preliminary data.</text>
</comment>
<organism evidence="2 3">
    <name type="scientific">Opisthorchis felineus</name>
    <dbReference type="NCBI Taxonomy" id="147828"/>
    <lineage>
        <taxon>Eukaryota</taxon>
        <taxon>Metazoa</taxon>
        <taxon>Spiralia</taxon>
        <taxon>Lophotrochozoa</taxon>
        <taxon>Platyhelminthes</taxon>
        <taxon>Trematoda</taxon>
        <taxon>Digenea</taxon>
        <taxon>Opisthorchiida</taxon>
        <taxon>Opisthorchiata</taxon>
        <taxon>Opisthorchiidae</taxon>
        <taxon>Opisthorchis</taxon>
    </lineage>
</organism>
<dbReference type="AlphaFoldDB" id="A0A4S2MDT2"/>
<dbReference type="Proteomes" id="UP000308267">
    <property type="component" value="Unassembled WGS sequence"/>
</dbReference>
<evidence type="ECO:0000313" key="3">
    <source>
        <dbReference type="Proteomes" id="UP000308267"/>
    </source>
</evidence>
<dbReference type="EMBL" id="SJOL01001529">
    <property type="protein sequence ID" value="TGZ74743.1"/>
    <property type="molecule type" value="Genomic_DNA"/>
</dbReference>
<proteinExistence type="predicted"/>